<comment type="caution">
    <text evidence="7">The sequence shown here is derived from an EMBL/GenBank/DDBJ whole genome shotgun (WGS) entry which is preliminary data.</text>
</comment>
<evidence type="ECO:0000256" key="4">
    <source>
        <dbReference type="ARBA" id="ARBA00022989"/>
    </source>
</evidence>
<evidence type="ECO:0000256" key="3">
    <source>
        <dbReference type="ARBA" id="ARBA00022692"/>
    </source>
</evidence>
<dbReference type="Pfam" id="PF00854">
    <property type="entry name" value="PTR2"/>
    <property type="match status" value="1"/>
</dbReference>
<organism evidence="7 8">
    <name type="scientific">Oleoguttula mirabilis</name>
    <dbReference type="NCBI Taxonomy" id="1507867"/>
    <lineage>
        <taxon>Eukaryota</taxon>
        <taxon>Fungi</taxon>
        <taxon>Dikarya</taxon>
        <taxon>Ascomycota</taxon>
        <taxon>Pezizomycotina</taxon>
        <taxon>Dothideomycetes</taxon>
        <taxon>Dothideomycetidae</taxon>
        <taxon>Mycosphaerellales</taxon>
        <taxon>Teratosphaeriaceae</taxon>
        <taxon>Oleoguttula</taxon>
    </lineage>
</organism>
<feature type="transmembrane region" description="Helical" evidence="6">
    <location>
        <begin position="116"/>
        <end position="133"/>
    </location>
</feature>
<dbReference type="InterPro" id="IPR036259">
    <property type="entry name" value="MFS_trans_sf"/>
</dbReference>
<feature type="transmembrane region" description="Helical" evidence="6">
    <location>
        <begin position="75"/>
        <end position="96"/>
    </location>
</feature>
<sequence length="309" mass="34199">MYPPGGSSVADGAKVVRLVYKGAKKLKATDQDWEAVKPTNLIESGKYDVVAASHKPRWISWDDTFVDELKTTLKAFSVFAIMPIWYMADGGTTTVLTNMAGSMTTNGLPNDLLSNFNPISTVVAIPIYNWVLYPGLRRRGINFSLIQRISCGYFIGAILNATAAIIQWQIYKTSPCGYQASDCTIGTGVSPLTAWLTIIPFWLQPLGGIMVSVSSYEIAYTMTPPRMKGSVIAIVFFSYAISQAIVEIASPAFKDPYLIWPFVAIGIANLFASFFNWYLFRGIEHRDNTDLHRMDLADDEVSKLEISKA</sequence>
<name>A0AAV9J8A2_9PEZI</name>
<evidence type="ECO:0000313" key="8">
    <source>
        <dbReference type="Proteomes" id="UP001324427"/>
    </source>
</evidence>
<dbReference type="Gene3D" id="1.20.1250.20">
    <property type="entry name" value="MFS general substrate transporter like domains"/>
    <property type="match status" value="1"/>
</dbReference>
<dbReference type="AlphaFoldDB" id="A0AAV9J8A2"/>
<evidence type="ECO:0000256" key="6">
    <source>
        <dbReference type="SAM" id="Phobius"/>
    </source>
</evidence>
<dbReference type="SUPFAM" id="SSF103473">
    <property type="entry name" value="MFS general substrate transporter"/>
    <property type="match status" value="1"/>
</dbReference>
<comment type="similarity">
    <text evidence="2">Belongs to the major facilitator superfamily. Proton-dependent oligopeptide transporter (POT/PTR) (TC 2.A.17) family.</text>
</comment>
<keyword evidence="8" id="KW-1185">Reference proteome</keyword>
<dbReference type="EMBL" id="JAVFHQ010000057">
    <property type="protein sequence ID" value="KAK4541057.1"/>
    <property type="molecule type" value="Genomic_DNA"/>
</dbReference>
<feature type="transmembrane region" description="Helical" evidence="6">
    <location>
        <begin position="145"/>
        <end position="168"/>
    </location>
</feature>
<evidence type="ECO:0000256" key="5">
    <source>
        <dbReference type="ARBA" id="ARBA00023136"/>
    </source>
</evidence>
<keyword evidence="3 6" id="KW-0812">Transmembrane</keyword>
<gene>
    <name evidence="7" type="ORF">LTR36_008282</name>
</gene>
<feature type="transmembrane region" description="Helical" evidence="6">
    <location>
        <begin position="201"/>
        <end position="219"/>
    </location>
</feature>
<dbReference type="GO" id="GO:0016020">
    <property type="term" value="C:membrane"/>
    <property type="evidence" value="ECO:0007669"/>
    <property type="project" value="UniProtKB-SubCell"/>
</dbReference>
<comment type="subcellular location">
    <subcellularLocation>
        <location evidence="1">Membrane</location>
        <topology evidence="1">Multi-pass membrane protein</topology>
    </subcellularLocation>
</comment>
<feature type="transmembrane region" description="Helical" evidence="6">
    <location>
        <begin position="259"/>
        <end position="280"/>
    </location>
</feature>
<evidence type="ECO:0008006" key="9">
    <source>
        <dbReference type="Google" id="ProtNLM"/>
    </source>
</evidence>
<evidence type="ECO:0000256" key="1">
    <source>
        <dbReference type="ARBA" id="ARBA00004141"/>
    </source>
</evidence>
<feature type="transmembrane region" description="Helical" evidence="6">
    <location>
        <begin position="231"/>
        <end position="253"/>
    </location>
</feature>
<dbReference type="GO" id="GO:0022857">
    <property type="term" value="F:transmembrane transporter activity"/>
    <property type="evidence" value="ECO:0007669"/>
    <property type="project" value="InterPro"/>
</dbReference>
<reference evidence="7 8" key="1">
    <citation type="submission" date="2021-11" db="EMBL/GenBank/DDBJ databases">
        <title>Black yeast isolated from Biological Soil Crust.</title>
        <authorList>
            <person name="Kurbessoian T."/>
        </authorList>
    </citation>
    <scope>NUCLEOTIDE SEQUENCE [LARGE SCALE GENOMIC DNA]</scope>
    <source>
        <strain evidence="7 8">CCFEE 5522</strain>
    </source>
</reference>
<accession>A0AAV9J8A2</accession>
<proteinExistence type="inferred from homology"/>
<dbReference type="InterPro" id="IPR000109">
    <property type="entry name" value="POT_fam"/>
</dbReference>
<evidence type="ECO:0000313" key="7">
    <source>
        <dbReference type="EMBL" id="KAK4541057.1"/>
    </source>
</evidence>
<keyword evidence="5 6" id="KW-0472">Membrane</keyword>
<keyword evidence="4 6" id="KW-1133">Transmembrane helix</keyword>
<evidence type="ECO:0000256" key="2">
    <source>
        <dbReference type="ARBA" id="ARBA00005982"/>
    </source>
</evidence>
<dbReference type="PANTHER" id="PTHR11654">
    <property type="entry name" value="OLIGOPEPTIDE TRANSPORTER-RELATED"/>
    <property type="match status" value="1"/>
</dbReference>
<protein>
    <recommendedName>
        <fullName evidence="9">Oligopeptide transporter</fullName>
    </recommendedName>
</protein>
<dbReference type="Proteomes" id="UP001324427">
    <property type="component" value="Unassembled WGS sequence"/>
</dbReference>